<reference evidence="3" key="1">
    <citation type="submission" date="2021-03" db="EMBL/GenBank/DDBJ databases">
        <title>Chromosome level genome of the anhydrobiotic midge Polypedilum vanderplanki.</title>
        <authorList>
            <person name="Yoshida Y."/>
            <person name="Kikawada T."/>
            <person name="Gusev O."/>
        </authorList>
    </citation>
    <scope>NUCLEOTIDE SEQUENCE</scope>
    <source>
        <strain evidence="3">NIAS01</strain>
        <tissue evidence="3">Whole body or cell culture</tissue>
    </source>
</reference>
<evidence type="ECO:0000256" key="2">
    <source>
        <dbReference type="SAM" id="Phobius"/>
    </source>
</evidence>
<keyword evidence="2" id="KW-1133">Transmembrane helix</keyword>
<proteinExistence type="predicted"/>
<sequence>MVNNIPFTVYFLIIFYAFLFLKWWRKRCNDNFGTEEDIVMTIPNQSNHQPFVIVIPNDLENQITFPIEVPSADLPPSYNDVENDDQPPSYAEFMGR</sequence>
<accession>A0A9J6BPB0</accession>
<name>A0A9J6BPB0_POLVA</name>
<feature type="region of interest" description="Disordered" evidence="1">
    <location>
        <begin position="74"/>
        <end position="96"/>
    </location>
</feature>
<dbReference type="EMBL" id="JADBJN010000003">
    <property type="protein sequence ID" value="KAG5671552.1"/>
    <property type="molecule type" value="Genomic_DNA"/>
</dbReference>
<comment type="caution">
    <text evidence="3">The sequence shown here is derived from an EMBL/GenBank/DDBJ whole genome shotgun (WGS) entry which is preliminary data.</text>
</comment>
<dbReference type="AlphaFoldDB" id="A0A9J6BPB0"/>
<protein>
    <submittedName>
        <fullName evidence="3">Uncharacterized protein</fullName>
    </submittedName>
</protein>
<keyword evidence="2" id="KW-0472">Membrane</keyword>
<feature type="transmembrane region" description="Helical" evidence="2">
    <location>
        <begin position="6"/>
        <end position="24"/>
    </location>
</feature>
<keyword evidence="4" id="KW-1185">Reference proteome</keyword>
<gene>
    <name evidence="3" type="ORF">PVAND_001745</name>
</gene>
<keyword evidence="2" id="KW-0812">Transmembrane</keyword>
<evidence type="ECO:0000313" key="3">
    <source>
        <dbReference type="EMBL" id="KAG5671552.1"/>
    </source>
</evidence>
<dbReference type="Proteomes" id="UP001107558">
    <property type="component" value="Chromosome 3"/>
</dbReference>
<evidence type="ECO:0000313" key="4">
    <source>
        <dbReference type="Proteomes" id="UP001107558"/>
    </source>
</evidence>
<evidence type="ECO:0000256" key="1">
    <source>
        <dbReference type="SAM" id="MobiDB-lite"/>
    </source>
</evidence>
<organism evidence="3 4">
    <name type="scientific">Polypedilum vanderplanki</name>
    <name type="common">Sleeping chironomid midge</name>
    <dbReference type="NCBI Taxonomy" id="319348"/>
    <lineage>
        <taxon>Eukaryota</taxon>
        <taxon>Metazoa</taxon>
        <taxon>Ecdysozoa</taxon>
        <taxon>Arthropoda</taxon>
        <taxon>Hexapoda</taxon>
        <taxon>Insecta</taxon>
        <taxon>Pterygota</taxon>
        <taxon>Neoptera</taxon>
        <taxon>Endopterygota</taxon>
        <taxon>Diptera</taxon>
        <taxon>Nematocera</taxon>
        <taxon>Chironomoidea</taxon>
        <taxon>Chironomidae</taxon>
        <taxon>Chironominae</taxon>
        <taxon>Polypedilum</taxon>
        <taxon>Polypedilum</taxon>
    </lineage>
</organism>